<accession>A0A8J7SUN4</accession>
<dbReference type="GO" id="GO:0003700">
    <property type="term" value="F:DNA-binding transcription factor activity"/>
    <property type="evidence" value="ECO:0007669"/>
    <property type="project" value="TreeGrafter"/>
</dbReference>
<dbReference type="InterPro" id="IPR000843">
    <property type="entry name" value="HTH_LacI"/>
</dbReference>
<dbReference type="SUPFAM" id="SSF47413">
    <property type="entry name" value="lambda repressor-like DNA-binding domains"/>
    <property type="match status" value="1"/>
</dbReference>
<dbReference type="CDD" id="cd01392">
    <property type="entry name" value="HTH_LacI"/>
    <property type="match status" value="1"/>
</dbReference>
<proteinExistence type="predicted"/>
<name>A0A8J7SUN4_9RHOB</name>
<keyword evidence="4" id="KW-0804">Transcription</keyword>
<comment type="caution">
    <text evidence="6">The sequence shown here is derived from an EMBL/GenBank/DDBJ whole genome shotgun (WGS) entry which is preliminary data.</text>
</comment>
<dbReference type="Gene3D" id="1.10.260.40">
    <property type="entry name" value="lambda repressor-like DNA-binding domains"/>
    <property type="match status" value="1"/>
</dbReference>
<dbReference type="EMBL" id="JAESVP010000010">
    <property type="protein sequence ID" value="MBL4929780.1"/>
    <property type="molecule type" value="Genomic_DNA"/>
</dbReference>
<keyword evidence="7" id="KW-1185">Reference proteome</keyword>
<dbReference type="GO" id="GO:0000976">
    <property type="term" value="F:transcription cis-regulatory region binding"/>
    <property type="evidence" value="ECO:0007669"/>
    <property type="project" value="TreeGrafter"/>
</dbReference>
<dbReference type="Pfam" id="PF00356">
    <property type="entry name" value="LacI"/>
    <property type="match status" value="1"/>
</dbReference>
<keyword evidence="1" id="KW-0678">Repressor</keyword>
<protein>
    <submittedName>
        <fullName evidence="6">LacI family DNA-binding transcriptional regulator</fullName>
    </submittedName>
</protein>
<keyword evidence="3 6" id="KW-0238">DNA-binding</keyword>
<dbReference type="InterPro" id="IPR010982">
    <property type="entry name" value="Lambda_DNA-bd_dom_sf"/>
</dbReference>
<evidence type="ECO:0000313" key="7">
    <source>
        <dbReference type="Proteomes" id="UP000619033"/>
    </source>
</evidence>
<dbReference type="PANTHER" id="PTHR30146:SF45">
    <property type="entry name" value="CATABOLITE REPRESSOR_ACTIVATOR"/>
    <property type="match status" value="1"/>
</dbReference>
<evidence type="ECO:0000313" key="6">
    <source>
        <dbReference type="EMBL" id="MBL4929780.1"/>
    </source>
</evidence>
<evidence type="ECO:0000256" key="3">
    <source>
        <dbReference type="ARBA" id="ARBA00023125"/>
    </source>
</evidence>
<keyword evidence="2" id="KW-0805">Transcription regulation</keyword>
<evidence type="ECO:0000256" key="4">
    <source>
        <dbReference type="ARBA" id="ARBA00023163"/>
    </source>
</evidence>
<dbReference type="Pfam" id="PF00532">
    <property type="entry name" value="Peripla_BP_1"/>
    <property type="match status" value="1"/>
</dbReference>
<dbReference type="PANTHER" id="PTHR30146">
    <property type="entry name" value="LACI-RELATED TRANSCRIPTIONAL REPRESSOR"/>
    <property type="match status" value="1"/>
</dbReference>
<dbReference type="AlphaFoldDB" id="A0A8J7SUN4"/>
<organism evidence="6 7">
    <name type="scientific">Fuscibacter oryzae</name>
    <dbReference type="NCBI Taxonomy" id="2803939"/>
    <lineage>
        <taxon>Bacteria</taxon>
        <taxon>Pseudomonadati</taxon>
        <taxon>Pseudomonadota</taxon>
        <taxon>Alphaproteobacteria</taxon>
        <taxon>Rhodobacterales</taxon>
        <taxon>Paracoccaceae</taxon>
        <taxon>Fuscibacter</taxon>
    </lineage>
</organism>
<evidence type="ECO:0000259" key="5">
    <source>
        <dbReference type="PROSITE" id="PS50932"/>
    </source>
</evidence>
<dbReference type="InterPro" id="IPR028082">
    <property type="entry name" value="Peripla_BP_I"/>
</dbReference>
<dbReference type="InterPro" id="IPR001761">
    <property type="entry name" value="Peripla_BP/Lac1_sug-bd_dom"/>
</dbReference>
<evidence type="ECO:0000256" key="1">
    <source>
        <dbReference type="ARBA" id="ARBA00022491"/>
    </source>
</evidence>
<feature type="domain" description="HTH lacI-type" evidence="5">
    <location>
        <begin position="14"/>
        <end position="71"/>
    </location>
</feature>
<dbReference type="SUPFAM" id="SSF53822">
    <property type="entry name" value="Periplasmic binding protein-like I"/>
    <property type="match status" value="1"/>
</dbReference>
<dbReference type="SMART" id="SM00354">
    <property type="entry name" value="HTH_LACI"/>
    <property type="match status" value="1"/>
</dbReference>
<dbReference type="Proteomes" id="UP000619033">
    <property type="component" value="Unassembled WGS sequence"/>
</dbReference>
<gene>
    <name evidence="6" type="ORF">JI744_16870</name>
</gene>
<dbReference type="PROSITE" id="PS50932">
    <property type="entry name" value="HTH_LACI_2"/>
    <property type="match status" value="1"/>
</dbReference>
<reference evidence="6" key="1">
    <citation type="submission" date="2021-01" db="EMBL/GenBank/DDBJ databases">
        <title>Genome seq and assembly of Tabrizicola sp. KVB23.</title>
        <authorList>
            <person name="Chhetri G."/>
        </authorList>
    </citation>
    <scope>NUCLEOTIDE SEQUENCE</scope>
    <source>
        <strain evidence="6">KVB23</strain>
    </source>
</reference>
<sequence>MGHRVAEASPTKRTTIYDLAKIAGTSASAVSAVLNGNWKKRRISEKLAERIQKLAVEQGYSVNMQASALRRERSRIIGMIVPKYDNRYFGSIAERFEIMARDRGLFPIITCTQRDPELEVQAARAMLSYQVETIIATGATDPDRISEICTAAGVRSFNLDLPGSRAPSVISDNFEGARRLTEEVLRRNMRRFGATEPLIFVGGRGSDNNTTERIRGFRAAHEAMGIAVRDDCILPCGYAAEKAEQALQRLYDVAPDHPRGMFVNSTISLEGVLRWIKTSQPDLLQTAAIGCFDWDPVAQLLSDNILMVRQDVPTMLDQLWSLVAADQIAPVLIKVPPISAGLV</sequence>
<dbReference type="Gene3D" id="3.40.50.2300">
    <property type="match status" value="2"/>
</dbReference>
<evidence type="ECO:0000256" key="2">
    <source>
        <dbReference type="ARBA" id="ARBA00023015"/>
    </source>
</evidence>